<dbReference type="InterPro" id="IPR036108">
    <property type="entry name" value="4pyrrol_syn_uPrphyn_synt_sf"/>
</dbReference>
<accession>A0A173LY94</accession>
<evidence type="ECO:0000256" key="4">
    <source>
        <dbReference type="ARBA" id="ARBA00023239"/>
    </source>
</evidence>
<dbReference type="PANTHER" id="PTHR38042">
    <property type="entry name" value="UROPORPHYRINOGEN-III SYNTHASE, CHLOROPLASTIC"/>
    <property type="match status" value="1"/>
</dbReference>
<dbReference type="GO" id="GO:0006782">
    <property type="term" value="P:protoporphyrinogen IX biosynthetic process"/>
    <property type="evidence" value="ECO:0007669"/>
    <property type="project" value="UniProtKB-UniRule"/>
</dbReference>
<feature type="domain" description="Tetrapyrrole biosynthesis uroporphyrinogen III synthase" evidence="10">
    <location>
        <begin position="17"/>
        <end position="235"/>
    </location>
</feature>
<dbReference type="EMBL" id="AP017457">
    <property type="protein sequence ID" value="BAU99822.1"/>
    <property type="molecule type" value="Genomic_DNA"/>
</dbReference>
<evidence type="ECO:0000256" key="3">
    <source>
        <dbReference type="ARBA" id="ARBA00013109"/>
    </source>
</evidence>
<dbReference type="Gene3D" id="3.40.50.10090">
    <property type="match status" value="2"/>
</dbReference>
<dbReference type="OrthoDB" id="5114696at2"/>
<evidence type="ECO:0000256" key="8">
    <source>
        <dbReference type="ARBA" id="ARBA00048617"/>
    </source>
</evidence>
<dbReference type="Pfam" id="PF02602">
    <property type="entry name" value="HEM4"/>
    <property type="match status" value="1"/>
</dbReference>
<keyword evidence="5 9" id="KW-0627">Porphyrin biosynthesis</keyword>
<dbReference type="GO" id="GO:0006780">
    <property type="term" value="P:uroporphyrinogen III biosynthetic process"/>
    <property type="evidence" value="ECO:0007669"/>
    <property type="project" value="UniProtKB-UniRule"/>
</dbReference>
<evidence type="ECO:0000259" key="10">
    <source>
        <dbReference type="Pfam" id="PF02602"/>
    </source>
</evidence>
<dbReference type="InterPro" id="IPR003754">
    <property type="entry name" value="4pyrrol_synth_uPrphyn_synth"/>
</dbReference>
<keyword evidence="4 9" id="KW-0456">Lyase</keyword>
<dbReference type="SUPFAM" id="SSF69618">
    <property type="entry name" value="HemD-like"/>
    <property type="match status" value="1"/>
</dbReference>
<evidence type="ECO:0000256" key="5">
    <source>
        <dbReference type="ARBA" id="ARBA00023244"/>
    </source>
</evidence>
<comment type="catalytic activity">
    <reaction evidence="8 9">
        <text>hydroxymethylbilane = uroporphyrinogen III + H2O</text>
        <dbReference type="Rhea" id="RHEA:18965"/>
        <dbReference type="ChEBI" id="CHEBI:15377"/>
        <dbReference type="ChEBI" id="CHEBI:57308"/>
        <dbReference type="ChEBI" id="CHEBI:57845"/>
        <dbReference type="EC" id="4.2.1.75"/>
    </reaction>
</comment>
<organism evidence="11 12">
    <name type="scientific">Aurantimicrobium minutum</name>
    <dbReference type="NCBI Taxonomy" id="708131"/>
    <lineage>
        <taxon>Bacteria</taxon>
        <taxon>Bacillati</taxon>
        <taxon>Actinomycetota</taxon>
        <taxon>Actinomycetes</taxon>
        <taxon>Micrococcales</taxon>
        <taxon>Microbacteriaceae</taxon>
        <taxon>Aurantimicrobium</taxon>
    </lineage>
</organism>
<evidence type="ECO:0000313" key="11">
    <source>
        <dbReference type="EMBL" id="BAU99822.1"/>
    </source>
</evidence>
<dbReference type="AlphaFoldDB" id="A0A173LY94"/>
<sequence>MEVSILLIRANRNDVDQAALDAYGVESIVDPYLSITKVDNPVGIARLREALIAPGNKWLVATSTNALSFFQAELGPGALEQIIQSQPDLKFAAIGAQTEQQLRDVGAVNVLRASEADSHSLATVIAETEPCPVVIPSSSIAMKSLSRTLQSHGFDLVEEVIYSTETVSHFPSSVKQIAEGQISGILLRSPSAVRAFVDFNGVVDIPVFCAGRTTAAQAGMLKLNVSAVSADPSPETVALTISEYLKAHDS</sequence>
<dbReference type="UniPathway" id="UPA00251">
    <property type="reaction ID" value="UER00320"/>
</dbReference>
<evidence type="ECO:0000256" key="1">
    <source>
        <dbReference type="ARBA" id="ARBA00004772"/>
    </source>
</evidence>
<gene>
    <name evidence="11" type="ORF">AUMI_112800</name>
</gene>
<dbReference type="KEGG" id="amin:AUMI_112800"/>
<dbReference type="GO" id="GO:0004852">
    <property type="term" value="F:uroporphyrinogen-III synthase activity"/>
    <property type="evidence" value="ECO:0007669"/>
    <property type="project" value="UniProtKB-UniRule"/>
</dbReference>
<dbReference type="Proteomes" id="UP000243847">
    <property type="component" value="Chromosome sequence1"/>
</dbReference>
<dbReference type="InterPro" id="IPR039793">
    <property type="entry name" value="UROS/Hem4"/>
</dbReference>
<evidence type="ECO:0000313" key="12">
    <source>
        <dbReference type="Proteomes" id="UP000243847"/>
    </source>
</evidence>
<comment type="pathway">
    <text evidence="1 9">Porphyrin-containing compound metabolism; protoporphyrin-IX biosynthesis; coproporphyrinogen-III from 5-aminolevulinate: step 3/4.</text>
</comment>
<comment type="function">
    <text evidence="6 9">Catalyzes cyclization of the linear tetrapyrrole, hydroxymethylbilane, to the macrocyclic uroporphyrinogen III.</text>
</comment>
<dbReference type="CDD" id="cd06578">
    <property type="entry name" value="HemD"/>
    <property type="match status" value="1"/>
</dbReference>
<comment type="similarity">
    <text evidence="2 9">Belongs to the uroporphyrinogen-III synthase family.</text>
</comment>
<evidence type="ECO:0000256" key="9">
    <source>
        <dbReference type="RuleBase" id="RU366031"/>
    </source>
</evidence>
<evidence type="ECO:0000256" key="2">
    <source>
        <dbReference type="ARBA" id="ARBA00008133"/>
    </source>
</evidence>
<evidence type="ECO:0000256" key="6">
    <source>
        <dbReference type="ARBA" id="ARBA00037589"/>
    </source>
</evidence>
<reference evidence="11 12" key="1">
    <citation type="journal article" date="2016" name="Genome Announc.">
        <title>Complete Genome Sequence of Aurantimicrobium minutum Type Strain KNCT, a Planktonic Ultramicrobacterium Isolated from River Water.</title>
        <authorList>
            <person name="Nakai R."/>
            <person name="Fujisawa T."/>
            <person name="Nakamura Y."/>
            <person name="Nishide H."/>
            <person name="Uchiyama I."/>
            <person name="Baba T."/>
            <person name="Toyoda A."/>
            <person name="Fujiyama A."/>
            <person name="Naganuma T."/>
            <person name="Niki H."/>
        </authorList>
    </citation>
    <scope>NUCLEOTIDE SEQUENCE [LARGE SCALE GENOMIC DNA]</scope>
    <source>
        <strain evidence="11 12">KNC</strain>
    </source>
</reference>
<dbReference type="PANTHER" id="PTHR38042:SF1">
    <property type="entry name" value="UROPORPHYRINOGEN-III SYNTHASE, CHLOROPLASTIC"/>
    <property type="match status" value="1"/>
</dbReference>
<evidence type="ECO:0000256" key="7">
    <source>
        <dbReference type="ARBA" id="ARBA00040167"/>
    </source>
</evidence>
<protein>
    <recommendedName>
        <fullName evidence="7 9">Uroporphyrinogen-III synthase</fullName>
        <ecNumber evidence="3 9">4.2.1.75</ecNumber>
    </recommendedName>
</protein>
<name>A0A173LY94_9MICO</name>
<dbReference type="EC" id="4.2.1.75" evidence="3 9"/>
<proteinExistence type="inferred from homology"/>